<dbReference type="InterPro" id="IPR051448">
    <property type="entry name" value="CdaR-like_regulators"/>
</dbReference>
<dbReference type="AlphaFoldDB" id="A0A6J7FBC3"/>
<dbReference type="InterPro" id="IPR042070">
    <property type="entry name" value="PucR_C-HTH_sf"/>
</dbReference>
<dbReference type="Pfam" id="PF13556">
    <property type="entry name" value="HTH_30"/>
    <property type="match status" value="1"/>
</dbReference>
<accession>A0A6J7FBC3</accession>
<dbReference type="InterPro" id="IPR025736">
    <property type="entry name" value="PucR_C-HTH_dom"/>
</dbReference>
<evidence type="ECO:0000259" key="3">
    <source>
        <dbReference type="Pfam" id="PF17853"/>
    </source>
</evidence>
<organism evidence="4">
    <name type="scientific">freshwater metagenome</name>
    <dbReference type="NCBI Taxonomy" id="449393"/>
    <lineage>
        <taxon>unclassified sequences</taxon>
        <taxon>metagenomes</taxon>
        <taxon>ecological metagenomes</taxon>
    </lineage>
</organism>
<evidence type="ECO:0000259" key="2">
    <source>
        <dbReference type="Pfam" id="PF13556"/>
    </source>
</evidence>
<dbReference type="EMBL" id="CAFBLP010000118">
    <property type="protein sequence ID" value="CAB4892351.1"/>
    <property type="molecule type" value="Genomic_DNA"/>
</dbReference>
<dbReference type="InterPro" id="IPR041522">
    <property type="entry name" value="CdaR_GGDEF"/>
</dbReference>
<protein>
    <submittedName>
        <fullName evidence="4">Unannotated protein</fullName>
    </submittedName>
</protein>
<dbReference type="Gene3D" id="1.10.10.2840">
    <property type="entry name" value="PucR C-terminal helix-turn-helix domain"/>
    <property type="match status" value="1"/>
</dbReference>
<gene>
    <name evidence="4" type="ORF">UFOPK3376_02942</name>
</gene>
<feature type="domain" description="PucR C-terminal helix-turn-helix" evidence="2">
    <location>
        <begin position="434"/>
        <end position="492"/>
    </location>
</feature>
<dbReference type="Pfam" id="PF17853">
    <property type="entry name" value="GGDEF_2"/>
    <property type="match status" value="1"/>
</dbReference>
<reference evidence="4" key="1">
    <citation type="submission" date="2020-05" db="EMBL/GenBank/DDBJ databases">
        <authorList>
            <person name="Chiriac C."/>
            <person name="Salcher M."/>
            <person name="Ghai R."/>
            <person name="Kavagutti S V."/>
        </authorList>
    </citation>
    <scope>NUCLEOTIDE SEQUENCE</scope>
</reference>
<name>A0A6J7FBC3_9ZZZZ</name>
<evidence type="ECO:0000256" key="1">
    <source>
        <dbReference type="ARBA" id="ARBA00006754"/>
    </source>
</evidence>
<comment type="similarity">
    <text evidence="1">Belongs to the CdaR family.</text>
</comment>
<proteinExistence type="inferred from homology"/>
<feature type="domain" description="CdaR GGDEF-like" evidence="3">
    <location>
        <begin position="248"/>
        <end position="378"/>
    </location>
</feature>
<sequence length="496" mass="54515">MVRAGVHGAAELVEGSDEIEVSEVRIIDQFDQLSDAGPGSLVVLDRDLSHVAETYRFDIALRRIGGQGAVGVAVFLPPDARFSLTARVLARKAGLVLVRFDPGTDITQLLQGIARQIADKLHITVERARRACEAIGRVDTRKSSVADIVQLGSMLLGREVVLGTADDARHMDRLAVPARVTAHDGQWLITERMNDADADALVEMVLWRLAAEASRCAVEQESLERYTRRTAGEVLLQLIEADRATRVSLAPTARRVGIPIDASHVIVRIEFDNLLDLSTDDEVAAYQNRERMTNVALEAAPRNMGVWHAAHDPSMLVLLCSDEHAPALDSGLDAQRSIGRIVDQLVATTPGLRIYCGVGSARATLAGLVTSATEARLATSSARSRRRVNQPVSFDAIGLRTTLVEWYSSSSVRESIDALFAPLNVMTDTKRQQLLETLTTYLDFQSSTTQTAEALHIHRNAVRYRIRRAFELLNLDEGDPEQRLFLHLACRARQPS</sequence>
<evidence type="ECO:0000313" key="4">
    <source>
        <dbReference type="EMBL" id="CAB4892351.1"/>
    </source>
</evidence>
<dbReference type="PANTHER" id="PTHR33744:SF7">
    <property type="entry name" value="PUCR FAMILY TRANSCRIPTIONAL REGULATOR"/>
    <property type="match status" value="1"/>
</dbReference>
<dbReference type="PANTHER" id="PTHR33744">
    <property type="entry name" value="CARBOHYDRATE DIACID REGULATOR"/>
    <property type="match status" value="1"/>
</dbReference>